<dbReference type="EMBL" id="RCZG01000008">
    <property type="protein sequence ID" value="TPG32410.1"/>
    <property type="molecule type" value="Genomic_DNA"/>
</dbReference>
<dbReference type="PANTHER" id="PTHR46438:SF11">
    <property type="entry name" value="LIPASE-RELATED"/>
    <property type="match status" value="1"/>
</dbReference>
<keyword evidence="3" id="KW-0378">Hydrolase</keyword>
<dbReference type="AlphaFoldDB" id="A0A502E7J6"/>
<dbReference type="InterPro" id="IPR000073">
    <property type="entry name" value="AB_hydrolase_1"/>
</dbReference>
<dbReference type="PANTHER" id="PTHR46438">
    <property type="entry name" value="ALPHA/BETA-HYDROLASES SUPERFAMILY PROTEIN"/>
    <property type="match status" value="1"/>
</dbReference>
<proteinExistence type="predicted"/>
<comment type="caution">
    <text evidence="3">The sequence shown here is derived from an EMBL/GenBank/DDBJ whole genome shotgun (WGS) entry which is preliminary data.</text>
</comment>
<dbReference type="Pfam" id="PF12697">
    <property type="entry name" value="Abhydrolase_6"/>
    <property type="match status" value="1"/>
</dbReference>
<dbReference type="Proteomes" id="UP000320095">
    <property type="component" value="Unassembled WGS sequence"/>
</dbReference>
<keyword evidence="4" id="KW-1185">Reference proteome</keyword>
<dbReference type="InterPro" id="IPR029058">
    <property type="entry name" value="AB_hydrolase_fold"/>
</dbReference>
<protein>
    <submittedName>
        <fullName evidence="3">Alpha/beta hydrolase</fullName>
    </submittedName>
</protein>
<sequence>MNGRARSSTDPDATWRSADMAAHTRDAVIRGRRIRYVDIGSGHPLVLIHGQGGSWQWWLRNIPFLATRCRVIALDLAGFGESEPIDTDRVFDEQVATVVGLLDLLALSASTIVGHSMGGLIALRVACDHPHRVADLVLVDAGGAYLGRRRLWFIVSAFRAFNAVFSVAWIPRVVTRWRWLRGLLFAVAVHDRRSLSQSLAVEIVPRMASPGFVRSMESAVAAVGEATPEEVSCACLVVWGSSDRILPVATGRLLASRIPDARLVVVENVGHCVMFEAPEHFNRLLAERLSETDQRRTG</sequence>
<keyword evidence="1" id="KW-0812">Transmembrane</keyword>
<accession>A0A502E7J6</accession>
<dbReference type="Gene3D" id="3.40.50.1820">
    <property type="entry name" value="alpha/beta hydrolase"/>
    <property type="match status" value="1"/>
</dbReference>
<dbReference type="GO" id="GO:0016787">
    <property type="term" value="F:hydrolase activity"/>
    <property type="evidence" value="ECO:0007669"/>
    <property type="project" value="UniProtKB-KW"/>
</dbReference>
<evidence type="ECO:0000313" key="3">
    <source>
        <dbReference type="EMBL" id="TPG32410.1"/>
    </source>
</evidence>
<keyword evidence="1" id="KW-1133">Transmembrane helix</keyword>
<feature type="transmembrane region" description="Helical" evidence="1">
    <location>
        <begin position="151"/>
        <end position="170"/>
    </location>
</feature>
<name>A0A502E7J6_9MYCO</name>
<evidence type="ECO:0000259" key="2">
    <source>
        <dbReference type="Pfam" id="PF12697"/>
    </source>
</evidence>
<organism evidence="3 4">
    <name type="scientific">Mycolicibacterium hodleri</name>
    <dbReference type="NCBI Taxonomy" id="49897"/>
    <lineage>
        <taxon>Bacteria</taxon>
        <taxon>Bacillati</taxon>
        <taxon>Actinomycetota</taxon>
        <taxon>Actinomycetes</taxon>
        <taxon>Mycobacteriales</taxon>
        <taxon>Mycobacteriaceae</taxon>
        <taxon>Mycolicibacterium</taxon>
    </lineage>
</organism>
<evidence type="ECO:0000256" key="1">
    <source>
        <dbReference type="SAM" id="Phobius"/>
    </source>
</evidence>
<dbReference type="SUPFAM" id="SSF53474">
    <property type="entry name" value="alpha/beta-Hydrolases"/>
    <property type="match status" value="1"/>
</dbReference>
<gene>
    <name evidence="3" type="ORF">EAH80_19190</name>
</gene>
<dbReference type="PRINTS" id="PR00111">
    <property type="entry name" value="ABHYDROLASE"/>
</dbReference>
<feature type="domain" description="AB hydrolase-1" evidence="2">
    <location>
        <begin position="45"/>
        <end position="279"/>
    </location>
</feature>
<keyword evidence="1" id="KW-0472">Membrane</keyword>
<evidence type="ECO:0000313" key="4">
    <source>
        <dbReference type="Proteomes" id="UP000320095"/>
    </source>
</evidence>
<reference evidence="3 4" key="1">
    <citation type="journal article" date="2019" name="Environ. Microbiol.">
        <title>Species interactions and distinct microbial communities in high Arctic permafrost affected cryosols are associated with the CH4 and CO2 gas fluxes.</title>
        <authorList>
            <person name="Altshuler I."/>
            <person name="Hamel J."/>
            <person name="Turney S."/>
            <person name="Magnuson E."/>
            <person name="Levesque R."/>
            <person name="Greer C."/>
            <person name="Whyte L.G."/>
        </authorList>
    </citation>
    <scope>NUCLEOTIDE SEQUENCE [LARGE SCALE GENOMIC DNA]</scope>
    <source>
        <strain evidence="3 4">S5.20</strain>
    </source>
</reference>